<dbReference type="GO" id="GO:0009967">
    <property type="term" value="P:positive regulation of signal transduction"/>
    <property type="evidence" value="ECO:0007669"/>
    <property type="project" value="UniProtKB-ARBA"/>
</dbReference>
<gene>
    <name evidence="7" type="primary">SXL_0</name>
    <name evidence="7" type="ORF">Bhyg_15197</name>
</gene>
<dbReference type="SMART" id="SM00360">
    <property type="entry name" value="RRM"/>
    <property type="match status" value="1"/>
</dbReference>
<evidence type="ECO:0000256" key="4">
    <source>
        <dbReference type="ARBA" id="ARBA00039536"/>
    </source>
</evidence>
<evidence type="ECO:0000256" key="3">
    <source>
        <dbReference type="ARBA" id="ARBA00037469"/>
    </source>
</evidence>
<dbReference type="PANTHER" id="PTHR24012">
    <property type="entry name" value="RNA BINDING PROTEIN"/>
    <property type="match status" value="1"/>
</dbReference>
<evidence type="ECO:0000259" key="6">
    <source>
        <dbReference type="PROSITE" id="PS50102"/>
    </source>
</evidence>
<keyword evidence="1" id="KW-0677">Repeat</keyword>
<evidence type="ECO:0000256" key="5">
    <source>
        <dbReference type="PROSITE-ProRule" id="PRU00176"/>
    </source>
</evidence>
<proteinExistence type="predicted"/>
<evidence type="ECO:0000313" key="7">
    <source>
        <dbReference type="EMBL" id="KAJ6636606.1"/>
    </source>
</evidence>
<dbReference type="Proteomes" id="UP001151699">
    <property type="component" value="Chromosome C"/>
</dbReference>
<comment type="function">
    <text evidence="3">Has a role in the perception of gravity.</text>
</comment>
<accession>A0A9Q0MRE9</accession>
<evidence type="ECO:0000256" key="2">
    <source>
        <dbReference type="ARBA" id="ARBA00022884"/>
    </source>
</evidence>
<dbReference type="GO" id="GO:0003729">
    <property type="term" value="F:mRNA binding"/>
    <property type="evidence" value="ECO:0007669"/>
    <property type="project" value="UniProtKB-ARBA"/>
</dbReference>
<reference evidence="7" key="1">
    <citation type="submission" date="2022-07" db="EMBL/GenBank/DDBJ databases">
        <authorList>
            <person name="Trinca V."/>
            <person name="Uliana J.V.C."/>
            <person name="Torres T.T."/>
            <person name="Ward R.J."/>
            <person name="Monesi N."/>
        </authorList>
    </citation>
    <scope>NUCLEOTIDE SEQUENCE</scope>
    <source>
        <strain evidence="7">HSMRA1968</strain>
        <tissue evidence="7">Whole embryos</tissue>
    </source>
</reference>
<dbReference type="PRINTS" id="PR00961">
    <property type="entry name" value="HUDSXLRNA"/>
</dbReference>
<feature type="domain" description="RRM" evidence="6">
    <location>
        <begin position="78"/>
        <end position="156"/>
    </location>
</feature>
<dbReference type="FunFam" id="3.30.70.330:FF:000383">
    <property type="entry name" value="Sex lethal, isoform D"/>
    <property type="match status" value="1"/>
</dbReference>
<feature type="non-terminal residue" evidence="7">
    <location>
        <position position="1"/>
    </location>
</feature>
<dbReference type="GO" id="GO:0005737">
    <property type="term" value="C:cytoplasm"/>
    <property type="evidence" value="ECO:0007669"/>
    <property type="project" value="UniProtKB-ARBA"/>
</dbReference>
<dbReference type="GO" id="GO:1990904">
    <property type="term" value="C:ribonucleoprotein complex"/>
    <property type="evidence" value="ECO:0007669"/>
    <property type="project" value="InterPro"/>
</dbReference>
<dbReference type="AlphaFoldDB" id="A0A9Q0MRE9"/>
<dbReference type="OrthoDB" id="266020at2759"/>
<dbReference type="InterPro" id="IPR002343">
    <property type="entry name" value="Hud_Sxl_RNA"/>
</dbReference>
<dbReference type="GO" id="GO:0010629">
    <property type="term" value="P:negative regulation of gene expression"/>
    <property type="evidence" value="ECO:0007669"/>
    <property type="project" value="UniProtKB-ARBA"/>
</dbReference>
<keyword evidence="2 5" id="KW-0694">RNA-binding</keyword>
<evidence type="ECO:0000313" key="8">
    <source>
        <dbReference type="Proteomes" id="UP001151699"/>
    </source>
</evidence>
<dbReference type="PROSITE" id="PS50102">
    <property type="entry name" value="RRM"/>
    <property type="match status" value="1"/>
</dbReference>
<organism evidence="7 8">
    <name type="scientific">Pseudolycoriella hygida</name>
    <dbReference type="NCBI Taxonomy" id="35572"/>
    <lineage>
        <taxon>Eukaryota</taxon>
        <taxon>Metazoa</taxon>
        <taxon>Ecdysozoa</taxon>
        <taxon>Arthropoda</taxon>
        <taxon>Hexapoda</taxon>
        <taxon>Insecta</taxon>
        <taxon>Pterygota</taxon>
        <taxon>Neoptera</taxon>
        <taxon>Endopterygota</taxon>
        <taxon>Diptera</taxon>
        <taxon>Nematocera</taxon>
        <taxon>Sciaroidea</taxon>
        <taxon>Sciaridae</taxon>
        <taxon>Pseudolycoriella</taxon>
    </lineage>
</organism>
<dbReference type="InterPro" id="IPR012677">
    <property type="entry name" value="Nucleotide-bd_a/b_plait_sf"/>
</dbReference>
<dbReference type="SUPFAM" id="SSF54928">
    <property type="entry name" value="RNA-binding domain, RBD"/>
    <property type="match status" value="1"/>
</dbReference>
<dbReference type="InterPro" id="IPR000504">
    <property type="entry name" value="RRM_dom"/>
</dbReference>
<keyword evidence="8" id="KW-1185">Reference proteome</keyword>
<protein>
    <recommendedName>
        <fullName evidence="4">Protein alan shepard</fullName>
    </recommendedName>
</protein>
<dbReference type="Pfam" id="PF00076">
    <property type="entry name" value="RRM_1"/>
    <property type="match status" value="1"/>
</dbReference>
<dbReference type="InterPro" id="IPR035979">
    <property type="entry name" value="RBD_domain_sf"/>
</dbReference>
<dbReference type="EMBL" id="WJQU01000004">
    <property type="protein sequence ID" value="KAJ6636606.1"/>
    <property type="molecule type" value="Genomic_DNA"/>
</dbReference>
<evidence type="ECO:0000256" key="1">
    <source>
        <dbReference type="ARBA" id="ARBA00022737"/>
    </source>
</evidence>
<sequence>MYNKNGYPNRSSGSRMWLGMSSSLPCGMSQYAYQDTDFSSTYHSRRMFDMPPSSSTLGAAGHMSSSSTSSLTGSNSGTNLIVNYLPQDMTDREFYSLFSSAGPIESCRIMRDFKTSYSFGYGFVNYLTEESAQRAIKNYNGINVRNKRLKLHLSHTNTDWRVILYQNNSIKPEFSVTSVVF</sequence>
<comment type="caution">
    <text evidence="7">The sequence shown here is derived from an EMBL/GenBank/DDBJ whole genome shotgun (WGS) entry which is preliminary data.</text>
</comment>
<name>A0A9Q0MRE9_9DIPT</name>
<dbReference type="Gene3D" id="3.30.70.330">
    <property type="match status" value="1"/>
</dbReference>